<proteinExistence type="predicted"/>
<dbReference type="GO" id="GO:0016539">
    <property type="term" value="P:intein-mediated protein splicing"/>
    <property type="evidence" value="ECO:0007669"/>
    <property type="project" value="InterPro"/>
</dbReference>
<protein>
    <recommendedName>
        <fullName evidence="3">Hint domain-containing protein</fullName>
    </recommendedName>
</protein>
<evidence type="ECO:0000256" key="1">
    <source>
        <dbReference type="SAM" id="Phobius"/>
    </source>
</evidence>
<feature type="transmembrane region" description="Helical" evidence="1">
    <location>
        <begin position="6"/>
        <end position="25"/>
    </location>
</feature>
<name>A0A6C0LLG7_9ZZZZ</name>
<dbReference type="AlphaFoldDB" id="A0A6C0LLG7"/>
<dbReference type="InterPro" id="IPR006141">
    <property type="entry name" value="Intein_N"/>
</dbReference>
<dbReference type="SUPFAM" id="SSF51294">
    <property type="entry name" value="Hedgehog/intein (Hint) domain"/>
    <property type="match status" value="1"/>
</dbReference>
<evidence type="ECO:0008006" key="3">
    <source>
        <dbReference type="Google" id="ProtNLM"/>
    </source>
</evidence>
<dbReference type="PROSITE" id="PS50817">
    <property type="entry name" value="INTEIN_N_TER"/>
    <property type="match status" value="1"/>
</dbReference>
<dbReference type="EMBL" id="MN740503">
    <property type="protein sequence ID" value="QHU30062.1"/>
    <property type="molecule type" value="Genomic_DNA"/>
</dbReference>
<keyword evidence="1" id="KW-0812">Transmembrane</keyword>
<reference evidence="2" key="1">
    <citation type="journal article" date="2020" name="Nature">
        <title>Giant virus diversity and host interactions through global metagenomics.</title>
        <authorList>
            <person name="Schulz F."/>
            <person name="Roux S."/>
            <person name="Paez-Espino D."/>
            <person name="Jungbluth S."/>
            <person name="Walsh D.A."/>
            <person name="Denef V.J."/>
            <person name="McMahon K.D."/>
            <person name="Konstantinidis K.T."/>
            <person name="Eloe-Fadrosh E.A."/>
            <person name="Kyrpides N.C."/>
            <person name="Woyke T."/>
        </authorList>
    </citation>
    <scope>NUCLEOTIDE SEQUENCE</scope>
    <source>
        <strain evidence="2">GVMAG-M-3300027833-11</strain>
    </source>
</reference>
<organism evidence="2">
    <name type="scientific">viral metagenome</name>
    <dbReference type="NCBI Taxonomy" id="1070528"/>
    <lineage>
        <taxon>unclassified sequences</taxon>
        <taxon>metagenomes</taxon>
        <taxon>organismal metagenomes</taxon>
    </lineage>
</organism>
<evidence type="ECO:0000313" key="2">
    <source>
        <dbReference type="EMBL" id="QHU30062.1"/>
    </source>
</evidence>
<sequence>MKSSDITLSIVIIIVFVLLFMVNILSVGIKKIEDNWPTYRCNPVVMPFASIFNQDPVSNFTYCIQTMQSNYMDYLLQPVNYNLSSVGNIGSIVTEAVDSARAFINNLRSFIADIIKNVFGVFLNILIEFQRIMVEIKDMVAKLVGVLATLMYTIEGSMYTMQSTWNGPPGSLVRALSGLCFDPNTEVICKNGEKYAMKDIPLGCELENGAIVHSVMRISNRKSDGSPREQMYHVMTNDGEIEVSGTHLIYKSEVDGFITVKELSETSPEMCILTDNSPVELSCLITSNHTIPIKGMIFHDWEDNNGSKAKTLEL</sequence>
<dbReference type="InterPro" id="IPR036844">
    <property type="entry name" value="Hint_dom_sf"/>
</dbReference>
<keyword evidence="1" id="KW-0472">Membrane</keyword>
<keyword evidence="1" id="KW-1133">Transmembrane helix</keyword>
<accession>A0A6C0LLG7</accession>